<keyword evidence="6 11" id="KW-0375">Hydrogen ion transport</keyword>
<comment type="similarity">
    <text evidence="2 11">Belongs to the ATPase C chain family.</text>
</comment>
<evidence type="ECO:0000256" key="11">
    <source>
        <dbReference type="HAMAP-Rule" id="MF_01396"/>
    </source>
</evidence>
<dbReference type="Proteomes" id="UP001381003">
    <property type="component" value="Chromosome"/>
</dbReference>
<dbReference type="CDD" id="cd18121">
    <property type="entry name" value="ATP-synt_Fo_c"/>
    <property type="match status" value="1"/>
</dbReference>
<keyword evidence="11" id="KW-0066">ATP synthesis</keyword>
<dbReference type="InterPro" id="IPR002379">
    <property type="entry name" value="ATPase_proteolipid_c-like_dom"/>
</dbReference>
<dbReference type="RefSeq" id="WP_211596790.1">
    <property type="nucleotide sequence ID" value="NZ_CP104874.1"/>
</dbReference>
<dbReference type="InterPro" id="IPR000454">
    <property type="entry name" value="ATP_synth_F0_csu"/>
</dbReference>
<feature type="transmembrane region" description="Helical" evidence="11">
    <location>
        <begin position="12"/>
        <end position="31"/>
    </location>
</feature>
<dbReference type="HAMAP" id="MF_01396">
    <property type="entry name" value="ATP_synth_c_bact"/>
    <property type="match status" value="1"/>
</dbReference>
<comment type="function">
    <text evidence="11">Key component of the F(0) channel; it plays a direct role in translocation across the membrane. A homomeric c-ring of between 10-14 subunits forms the central stalk rotor element with the F(1) delta and epsilon subunits.</text>
</comment>
<dbReference type="EMBL" id="CP104874">
    <property type="protein sequence ID" value="WWF06882.1"/>
    <property type="molecule type" value="Genomic_DNA"/>
</dbReference>
<protein>
    <recommendedName>
        <fullName evidence="11">ATP synthase subunit c</fullName>
    </recommendedName>
    <alternativeName>
        <fullName evidence="11">ATP synthase F(0) sector subunit c</fullName>
    </alternativeName>
    <alternativeName>
        <fullName evidence="11">F-type ATPase subunit c</fullName>
        <shortName evidence="11">F-ATPase subunit c</shortName>
    </alternativeName>
    <alternativeName>
        <fullName evidence="11">Lipid-binding protein</fullName>
    </alternativeName>
</protein>
<evidence type="ECO:0000313" key="14">
    <source>
        <dbReference type="Proteomes" id="UP001381003"/>
    </source>
</evidence>
<keyword evidence="11" id="KW-1003">Cell membrane</keyword>
<comment type="subcellular location">
    <subcellularLocation>
        <location evidence="11">Cell membrane</location>
        <topology evidence="11">Multi-pass membrane protein</topology>
    </subcellularLocation>
    <subcellularLocation>
        <location evidence="1">Membrane</location>
        <topology evidence="1">Multi-pass membrane protein</topology>
    </subcellularLocation>
</comment>
<evidence type="ECO:0000256" key="5">
    <source>
        <dbReference type="ARBA" id="ARBA00022692"/>
    </source>
</evidence>
<sequence length="68" mass="6986">MIVEGNLSLVGYGLSAIGPAIAVGLIFAAYINGVARQPEARGLLQPIAILGFALAEALAIFGLVLFFL</sequence>
<evidence type="ECO:0000256" key="10">
    <source>
        <dbReference type="ARBA" id="ARBA00023136"/>
    </source>
</evidence>
<evidence type="ECO:0000256" key="1">
    <source>
        <dbReference type="ARBA" id="ARBA00004141"/>
    </source>
</evidence>
<keyword evidence="9 11" id="KW-0446">Lipid-binding</keyword>
<reference evidence="13 14" key="1">
    <citation type="submission" date="2022-09" db="EMBL/GenBank/DDBJ databases">
        <title>Complete genome sequence of Janibacter terrae strain COS04-44, PCL-degrading bacteria isolated from oil spilled coast.</title>
        <authorList>
            <person name="Park H."/>
            <person name="Kim J.Y."/>
            <person name="An S.H."/>
            <person name="Lee C.M."/>
            <person name="Weon H.-Y."/>
        </authorList>
    </citation>
    <scope>NUCLEOTIDE SEQUENCE [LARGE SCALE GENOMIC DNA]</scope>
    <source>
        <strain evidence="13 14">COS04-44</strain>
    </source>
</reference>
<evidence type="ECO:0000259" key="12">
    <source>
        <dbReference type="Pfam" id="PF00137"/>
    </source>
</evidence>
<dbReference type="PROSITE" id="PS00605">
    <property type="entry name" value="ATPASE_C"/>
    <property type="match status" value="1"/>
</dbReference>
<accession>A0ABZ2FHP1</accession>
<dbReference type="PANTHER" id="PTHR10031:SF0">
    <property type="entry name" value="ATPASE PROTEIN 9"/>
    <property type="match status" value="1"/>
</dbReference>
<evidence type="ECO:0000256" key="2">
    <source>
        <dbReference type="ARBA" id="ARBA00006704"/>
    </source>
</evidence>
<feature type="site" description="Reversibly protonated during proton transport" evidence="11">
    <location>
        <position position="56"/>
    </location>
</feature>
<feature type="transmembrane region" description="Helical" evidence="11">
    <location>
        <begin position="43"/>
        <end position="67"/>
    </location>
</feature>
<gene>
    <name evidence="11" type="primary">atpE</name>
    <name evidence="13" type="ORF">N5P18_01625</name>
</gene>
<keyword evidence="8 11" id="KW-0406">Ion transport</keyword>
<name>A0ABZ2FHP1_9MICO</name>
<keyword evidence="7 11" id="KW-1133">Transmembrane helix</keyword>
<dbReference type="Pfam" id="PF00137">
    <property type="entry name" value="ATP-synt_C"/>
    <property type="match status" value="1"/>
</dbReference>
<dbReference type="Gene3D" id="1.20.20.10">
    <property type="entry name" value="F1F0 ATP synthase subunit C"/>
    <property type="match status" value="1"/>
</dbReference>
<evidence type="ECO:0000256" key="8">
    <source>
        <dbReference type="ARBA" id="ARBA00023065"/>
    </source>
</evidence>
<evidence type="ECO:0000256" key="9">
    <source>
        <dbReference type="ARBA" id="ARBA00023121"/>
    </source>
</evidence>
<dbReference type="PANTHER" id="PTHR10031">
    <property type="entry name" value="ATP SYNTHASE LIPID-BINDING PROTEIN, MITOCHONDRIAL"/>
    <property type="match status" value="1"/>
</dbReference>
<dbReference type="InterPro" id="IPR020537">
    <property type="entry name" value="ATP_synth_F0_csu_DDCD_BS"/>
</dbReference>
<evidence type="ECO:0000313" key="13">
    <source>
        <dbReference type="EMBL" id="WWF06882.1"/>
    </source>
</evidence>
<dbReference type="SUPFAM" id="SSF81333">
    <property type="entry name" value="F1F0 ATP synthase subunit C"/>
    <property type="match status" value="1"/>
</dbReference>
<dbReference type="PRINTS" id="PR00124">
    <property type="entry name" value="ATPASEC"/>
</dbReference>
<keyword evidence="14" id="KW-1185">Reference proteome</keyword>
<feature type="domain" description="V-ATPase proteolipid subunit C-like" evidence="12">
    <location>
        <begin position="12"/>
        <end position="68"/>
    </location>
</feature>
<evidence type="ECO:0000256" key="3">
    <source>
        <dbReference type="ARBA" id="ARBA00022448"/>
    </source>
</evidence>
<comment type="function">
    <text evidence="11">F(1)F(0) ATP synthase produces ATP from ADP in the presence of a proton or sodium gradient. F-type ATPases consist of two structural domains, F(1) containing the extramembraneous catalytic core and F(0) containing the membrane proton channel, linked together by a central stalk and a peripheral stalk. During catalysis, ATP synthesis in the catalytic domain of F(1) is coupled via a rotary mechanism of the central stalk subunits to proton translocation.</text>
</comment>
<evidence type="ECO:0000256" key="6">
    <source>
        <dbReference type="ARBA" id="ARBA00022781"/>
    </source>
</evidence>
<evidence type="ECO:0000256" key="7">
    <source>
        <dbReference type="ARBA" id="ARBA00022989"/>
    </source>
</evidence>
<organism evidence="13 14">
    <name type="scientific">Janibacter terrae</name>
    <dbReference type="NCBI Taxonomy" id="103817"/>
    <lineage>
        <taxon>Bacteria</taxon>
        <taxon>Bacillati</taxon>
        <taxon>Actinomycetota</taxon>
        <taxon>Actinomycetes</taxon>
        <taxon>Micrococcales</taxon>
        <taxon>Intrasporangiaceae</taxon>
        <taxon>Janibacter</taxon>
    </lineage>
</organism>
<evidence type="ECO:0000256" key="4">
    <source>
        <dbReference type="ARBA" id="ARBA00022547"/>
    </source>
</evidence>
<keyword evidence="4 11" id="KW-0138">CF(0)</keyword>
<dbReference type="InterPro" id="IPR038662">
    <property type="entry name" value="ATP_synth_F0_csu_sf"/>
</dbReference>
<keyword evidence="5 11" id="KW-0812">Transmembrane</keyword>
<dbReference type="InterPro" id="IPR035921">
    <property type="entry name" value="F/V-ATP_Csub_sf"/>
</dbReference>
<proteinExistence type="inferred from homology"/>
<keyword evidence="3 11" id="KW-0813">Transport</keyword>
<keyword evidence="10 11" id="KW-0472">Membrane</keyword>